<dbReference type="RefSeq" id="WP_020511725.1">
    <property type="nucleotide sequence ID" value="NZ_JBIAZU010000003.1"/>
</dbReference>
<comment type="caution">
    <text evidence="1">The sequence shown here is derived from an EMBL/GenBank/DDBJ whole genome shotgun (WGS) entry which is preliminary data.</text>
</comment>
<dbReference type="EMBL" id="JBIAZU010000003">
    <property type="protein sequence ID" value="MFF5291860.1"/>
    <property type="molecule type" value="Genomic_DNA"/>
</dbReference>
<organism evidence="1 2">
    <name type="scientific">Paractinoplanes globisporus</name>
    <dbReference type="NCBI Taxonomy" id="113565"/>
    <lineage>
        <taxon>Bacteria</taxon>
        <taxon>Bacillati</taxon>
        <taxon>Actinomycetota</taxon>
        <taxon>Actinomycetes</taxon>
        <taxon>Micromonosporales</taxon>
        <taxon>Micromonosporaceae</taxon>
        <taxon>Paractinoplanes</taxon>
    </lineage>
</organism>
<evidence type="ECO:0000313" key="2">
    <source>
        <dbReference type="Proteomes" id="UP001602245"/>
    </source>
</evidence>
<evidence type="ECO:0000313" key="1">
    <source>
        <dbReference type="EMBL" id="MFF5291860.1"/>
    </source>
</evidence>
<name>A0ABW6WEY0_9ACTN</name>
<accession>A0ABW6WEY0</accession>
<proteinExistence type="predicted"/>
<sequence>MDNVVTVRGPFAASPTVRHCDLGAHRLRDDEPWWQVTDFSRGWADGKGVACAAHLAETEAAFSAGQTYKVGGLFDAERTRWPQGPHLWMDDEDVPVRLAIFLTDPSPREIAAVETGKARFGWTEQGINGFLLFKYGDSPWNDAPFNPQRLHTPFALQPMSRGTHTRMLTFLVHADTGRIAAMRMFSWPAYFLNHVIASARRLQDVPYDEAAANLAQQDFYDRYPDGPSLYRLVRALPPEATCTGGQRDDRPH</sequence>
<reference evidence="1 2" key="1">
    <citation type="submission" date="2024-10" db="EMBL/GenBank/DDBJ databases">
        <title>The Natural Products Discovery Center: Release of the First 8490 Sequenced Strains for Exploring Actinobacteria Biosynthetic Diversity.</title>
        <authorList>
            <person name="Kalkreuter E."/>
            <person name="Kautsar S.A."/>
            <person name="Yang D."/>
            <person name="Bader C.D."/>
            <person name="Teijaro C.N."/>
            <person name="Fluegel L."/>
            <person name="Davis C.M."/>
            <person name="Simpson J.R."/>
            <person name="Lauterbach L."/>
            <person name="Steele A.D."/>
            <person name="Gui C."/>
            <person name="Meng S."/>
            <person name="Li G."/>
            <person name="Viehrig K."/>
            <person name="Ye F."/>
            <person name="Su P."/>
            <person name="Kiefer A.F."/>
            <person name="Nichols A."/>
            <person name="Cepeda A.J."/>
            <person name="Yan W."/>
            <person name="Fan B."/>
            <person name="Jiang Y."/>
            <person name="Adhikari A."/>
            <person name="Zheng C.-J."/>
            <person name="Schuster L."/>
            <person name="Cowan T.M."/>
            <person name="Smanski M.J."/>
            <person name="Chevrette M.G."/>
            <person name="De Carvalho L.P.S."/>
            <person name="Shen B."/>
        </authorList>
    </citation>
    <scope>NUCLEOTIDE SEQUENCE [LARGE SCALE GENOMIC DNA]</scope>
    <source>
        <strain evidence="1 2">NPDC000087</strain>
    </source>
</reference>
<gene>
    <name evidence="1" type="ORF">ACFY35_20660</name>
</gene>
<keyword evidence="2" id="KW-1185">Reference proteome</keyword>
<dbReference type="Proteomes" id="UP001602245">
    <property type="component" value="Unassembled WGS sequence"/>
</dbReference>
<protein>
    <submittedName>
        <fullName evidence="1">Uncharacterized protein</fullName>
    </submittedName>
</protein>